<proteinExistence type="predicted"/>
<feature type="transmembrane region" description="Helical" evidence="1">
    <location>
        <begin position="12"/>
        <end position="31"/>
    </location>
</feature>
<sequence length="119" mass="11540">MSDARAAARAGRTVRGAVLSLFLVGAIAAVAGGRLVVAGGAFLAGYTVLAAAAVVHGQRRRGLGLSLSGVGWFLAALGASVGLASPAGTRTFAVGVGLLFVGTVAVVRPLERLGIGASA</sequence>
<feature type="transmembrane region" description="Helical" evidence="1">
    <location>
        <begin position="91"/>
        <end position="110"/>
    </location>
</feature>
<organism evidence="2 3">
    <name type="scientific">Halopelagius fulvigenes</name>
    <dbReference type="NCBI Taxonomy" id="1198324"/>
    <lineage>
        <taxon>Archaea</taxon>
        <taxon>Methanobacteriati</taxon>
        <taxon>Methanobacteriota</taxon>
        <taxon>Stenosarchaea group</taxon>
        <taxon>Halobacteria</taxon>
        <taxon>Halobacteriales</taxon>
        <taxon>Haloferacaceae</taxon>
    </lineage>
</organism>
<name>A0ABD5TX88_9EURY</name>
<evidence type="ECO:0000256" key="1">
    <source>
        <dbReference type="SAM" id="Phobius"/>
    </source>
</evidence>
<feature type="transmembrane region" description="Helical" evidence="1">
    <location>
        <begin position="62"/>
        <end position="85"/>
    </location>
</feature>
<keyword evidence="3" id="KW-1185">Reference proteome</keyword>
<keyword evidence="1" id="KW-0472">Membrane</keyword>
<dbReference type="Proteomes" id="UP001596408">
    <property type="component" value="Unassembled WGS sequence"/>
</dbReference>
<comment type="caution">
    <text evidence="2">The sequence shown here is derived from an EMBL/GenBank/DDBJ whole genome shotgun (WGS) entry which is preliminary data.</text>
</comment>
<evidence type="ECO:0000313" key="3">
    <source>
        <dbReference type="Proteomes" id="UP001596408"/>
    </source>
</evidence>
<dbReference type="EMBL" id="JBHSXH010000009">
    <property type="protein sequence ID" value="MFC6824391.1"/>
    <property type="molecule type" value="Genomic_DNA"/>
</dbReference>
<evidence type="ECO:0008006" key="4">
    <source>
        <dbReference type="Google" id="ProtNLM"/>
    </source>
</evidence>
<dbReference type="RefSeq" id="WP_379693240.1">
    <property type="nucleotide sequence ID" value="NZ_JBHSXH010000009.1"/>
</dbReference>
<dbReference type="AlphaFoldDB" id="A0ABD5TX88"/>
<protein>
    <recommendedName>
        <fullName evidence="4">Integral membrane protein</fullName>
    </recommendedName>
</protein>
<reference evidence="2 3" key="1">
    <citation type="journal article" date="2019" name="Int. J. Syst. Evol. Microbiol.">
        <title>The Global Catalogue of Microorganisms (GCM) 10K type strain sequencing project: providing services to taxonomists for standard genome sequencing and annotation.</title>
        <authorList>
            <consortium name="The Broad Institute Genomics Platform"/>
            <consortium name="The Broad Institute Genome Sequencing Center for Infectious Disease"/>
            <person name="Wu L."/>
            <person name="Ma J."/>
        </authorList>
    </citation>
    <scope>NUCLEOTIDE SEQUENCE [LARGE SCALE GENOMIC DNA]</scope>
    <source>
        <strain evidence="2 3">YIM 94188</strain>
    </source>
</reference>
<keyword evidence="1" id="KW-0812">Transmembrane</keyword>
<accession>A0ABD5TX88</accession>
<keyword evidence="1" id="KW-1133">Transmembrane helix</keyword>
<feature type="transmembrane region" description="Helical" evidence="1">
    <location>
        <begin position="37"/>
        <end position="55"/>
    </location>
</feature>
<evidence type="ECO:0000313" key="2">
    <source>
        <dbReference type="EMBL" id="MFC6824391.1"/>
    </source>
</evidence>
<gene>
    <name evidence="2" type="ORF">ACFQEV_05190</name>
</gene>